<dbReference type="Pfam" id="PF08366">
    <property type="entry name" value="LLGL"/>
    <property type="match status" value="1"/>
</dbReference>
<protein>
    <submittedName>
        <fullName evidence="9">WD_REPEATS_REGION domain-containing protein</fullName>
    </submittedName>
</protein>
<keyword evidence="2" id="KW-0268">Exocytosis</keyword>
<dbReference type="PRINTS" id="PR00962">
    <property type="entry name" value="LETHAL2GIANT"/>
</dbReference>
<feature type="compositionally biased region" description="Low complexity" evidence="6">
    <location>
        <begin position="579"/>
        <end position="588"/>
    </location>
</feature>
<dbReference type="WBParaSite" id="maker-uti_cns_0008296-snap-gene-0.5-mRNA-1">
    <property type="protein sequence ID" value="maker-uti_cns_0008296-snap-gene-0.5-mRNA-1"/>
    <property type="gene ID" value="maker-uti_cns_0008296-snap-gene-0.5"/>
</dbReference>
<comment type="similarity">
    <text evidence="1">Belongs to the WD repeat L(2)GL family.</text>
</comment>
<dbReference type="InterPro" id="IPR013577">
    <property type="entry name" value="LLGL2"/>
</dbReference>
<dbReference type="GO" id="GO:0031201">
    <property type="term" value="C:SNARE complex"/>
    <property type="evidence" value="ECO:0007669"/>
    <property type="project" value="TreeGrafter"/>
</dbReference>
<keyword evidence="3 5" id="KW-0853">WD repeat</keyword>
<feature type="region of interest" description="Disordered" evidence="6">
    <location>
        <begin position="479"/>
        <end position="513"/>
    </location>
</feature>
<evidence type="ECO:0000256" key="1">
    <source>
        <dbReference type="ARBA" id="ARBA00008070"/>
    </source>
</evidence>
<dbReference type="PANTHER" id="PTHR10241:SF25">
    <property type="entry name" value="TOMOSYN, ISOFORM C"/>
    <property type="match status" value="1"/>
</dbReference>
<feature type="region of interest" description="Disordered" evidence="6">
    <location>
        <begin position="577"/>
        <end position="620"/>
    </location>
</feature>
<evidence type="ECO:0000256" key="6">
    <source>
        <dbReference type="SAM" id="MobiDB-lite"/>
    </source>
</evidence>
<dbReference type="Proteomes" id="UP000095280">
    <property type="component" value="Unplaced"/>
</dbReference>
<dbReference type="InterPro" id="IPR036322">
    <property type="entry name" value="WD40_repeat_dom_sf"/>
</dbReference>
<dbReference type="InterPro" id="IPR001680">
    <property type="entry name" value="WD40_rpt"/>
</dbReference>
<accession>A0A1I8HWA2</accession>
<dbReference type="AlphaFoldDB" id="A0A1I8HWA2"/>
<dbReference type="Pfam" id="PF00400">
    <property type="entry name" value="WD40"/>
    <property type="match status" value="1"/>
</dbReference>
<keyword evidence="4" id="KW-0677">Repeat</keyword>
<name>A0A1I8HWA2_9PLAT</name>
<proteinExistence type="inferred from homology"/>
<dbReference type="PANTHER" id="PTHR10241">
    <property type="entry name" value="LETHAL 2 GIANT LARVAE PROTEIN"/>
    <property type="match status" value="1"/>
</dbReference>
<evidence type="ECO:0000259" key="7">
    <source>
        <dbReference type="Pfam" id="PF08366"/>
    </source>
</evidence>
<dbReference type="SMART" id="SM00320">
    <property type="entry name" value="WD40"/>
    <property type="match status" value="5"/>
</dbReference>
<dbReference type="SUPFAM" id="SSF50978">
    <property type="entry name" value="WD40 repeat-like"/>
    <property type="match status" value="1"/>
</dbReference>
<dbReference type="GO" id="GO:0005886">
    <property type="term" value="C:plasma membrane"/>
    <property type="evidence" value="ECO:0007669"/>
    <property type="project" value="TreeGrafter"/>
</dbReference>
<dbReference type="GO" id="GO:0045159">
    <property type="term" value="F:myosin II binding"/>
    <property type="evidence" value="ECO:0007669"/>
    <property type="project" value="TreeGrafter"/>
</dbReference>
<dbReference type="GO" id="GO:0006887">
    <property type="term" value="P:exocytosis"/>
    <property type="evidence" value="ECO:0007669"/>
    <property type="project" value="UniProtKB-KW"/>
</dbReference>
<dbReference type="Gene3D" id="2.130.10.10">
    <property type="entry name" value="YVTN repeat-like/Quinoprotein amine dehydrogenase"/>
    <property type="match status" value="2"/>
</dbReference>
<dbReference type="GO" id="GO:0006893">
    <property type="term" value="P:Golgi to plasma membrane transport"/>
    <property type="evidence" value="ECO:0007669"/>
    <property type="project" value="TreeGrafter"/>
</dbReference>
<dbReference type="InterPro" id="IPR000664">
    <property type="entry name" value="Lethal2_giant"/>
</dbReference>
<evidence type="ECO:0000256" key="4">
    <source>
        <dbReference type="ARBA" id="ARBA00022737"/>
    </source>
</evidence>
<reference evidence="9" key="1">
    <citation type="submission" date="2016-11" db="UniProtKB">
        <authorList>
            <consortium name="WormBaseParasite"/>
        </authorList>
    </citation>
    <scope>IDENTIFICATION</scope>
</reference>
<dbReference type="GO" id="GO:0019905">
    <property type="term" value="F:syntaxin binding"/>
    <property type="evidence" value="ECO:0007669"/>
    <property type="project" value="TreeGrafter"/>
</dbReference>
<feature type="compositionally biased region" description="Low complexity" evidence="6">
    <location>
        <begin position="606"/>
        <end position="617"/>
    </location>
</feature>
<evidence type="ECO:0000313" key="8">
    <source>
        <dbReference type="Proteomes" id="UP000095280"/>
    </source>
</evidence>
<sequence>MRKGLRNVKGVFDGIRAIGGSQTSKSDLESLDFEENLKSEHFNVSKIVCHGFPNAPCCIAFDPIQKLLAIGTKHGSIRILGRAGVDCHLRLEKEETVKQLIFIINEGGLISIESDNTISLWTIRQKRPTITLQMQFNKREDVSQAYLPFQSKFVYIGTTQGNVYLMNIETFRLSGYIINWNKVIGMLQSVHPGAVAHIAECPVDSNKLLIGFRKGLTVLWDLQKREALRFKHTEDLCSVSWHHEGRMFISSHIDGSLVKWSLKNPQKPEVTFPHANLMEADGGSPTSFRPIQRVFWLNRRRENADLFLFSGGSPLELSQPCVNIQLNNHIDVLQMEHDIVDIVPMCDTPFNNDIAEPYAVAVLQKNDLAVIDLTSDGYPNFENPYPMDLHESPVTACHYVADCPHKLIESFFMVGRSQKHSEGFSTKQWPVTGGEWGDSKTSYSEILVTGHADGSLKFWDASLLELQALYRLRTSKYFEPGSGGSKPTSRQVSSETTADPAAPASGGTEASGGANWQLGDEALAVQLISWQLGDEALAVQLISFDGADFPARLLTVELCVEQYDDSDLHEDFSRILGSQQQQQQQQQQLAAGSPKQPPDRRPPRPRFGSSSSRSSSPFHSDVFQNHHAKVKIPELGGKFMFCFQVLFTNTRIATS</sequence>
<dbReference type="InterPro" id="IPR015943">
    <property type="entry name" value="WD40/YVTN_repeat-like_dom_sf"/>
</dbReference>
<organism evidence="8 9">
    <name type="scientific">Macrostomum lignano</name>
    <dbReference type="NCBI Taxonomy" id="282301"/>
    <lineage>
        <taxon>Eukaryota</taxon>
        <taxon>Metazoa</taxon>
        <taxon>Spiralia</taxon>
        <taxon>Lophotrochozoa</taxon>
        <taxon>Platyhelminthes</taxon>
        <taxon>Rhabditophora</taxon>
        <taxon>Macrostomorpha</taxon>
        <taxon>Macrostomida</taxon>
        <taxon>Macrostomidae</taxon>
        <taxon>Macrostomum</taxon>
    </lineage>
</organism>
<feature type="domain" description="Lethal giant larvae homologue 2" evidence="7">
    <location>
        <begin position="285"/>
        <end position="379"/>
    </location>
</feature>
<evidence type="ECO:0000256" key="5">
    <source>
        <dbReference type="PROSITE-ProRule" id="PRU00221"/>
    </source>
</evidence>
<evidence type="ECO:0000256" key="2">
    <source>
        <dbReference type="ARBA" id="ARBA00022483"/>
    </source>
</evidence>
<evidence type="ECO:0000256" key="3">
    <source>
        <dbReference type="ARBA" id="ARBA00022574"/>
    </source>
</evidence>
<dbReference type="PROSITE" id="PS50082">
    <property type="entry name" value="WD_REPEATS_2"/>
    <property type="match status" value="1"/>
</dbReference>
<dbReference type="GO" id="GO:0005096">
    <property type="term" value="F:GTPase activator activity"/>
    <property type="evidence" value="ECO:0007669"/>
    <property type="project" value="TreeGrafter"/>
</dbReference>
<evidence type="ECO:0000313" key="9">
    <source>
        <dbReference type="WBParaSite" id="maker-uti_cns_0008296-snap-gene-0.5-mRNA-1"/>
    </source>
</evidence>
<feature type="repeat" description="WD" evidence="5">
    <location>
        <begin position="229"/>
        <end position="270"/>
    </location>
</feature>
<keyword evidence="8" id="KW-1185">Reference proteome</keyword>
<feature type="compositionally biased region" description="Polar residues" evidence="6">
    <location>
        <begin position="485"/>
        <end position="497"/>
    </location>
</feature>